<accession>A0A319CD52</accession>
<dbReference type="Gene3D" id="3.40.390.10">
    <property type="entry name" value="Collagenase (Catalytic Domain)"/>
    <property type="match status" value="1"/>
</dbReference>
<protein>
    <submittedName>
        <fullName evidence="1">Uncharacterized protein</fullName>
    </submittedName>
</protein>
<dbReference type="STRING" id="1448315.A0A319CD52"/>
<proteinExistence type="predicted"/>
<dbReference type="RefSeq" id="XP_025493284.1">
    <property type="nucleotide sequence ID" value="XM_025639220.1"/>
</dbReference>
<dbReference type="GeneID" id="37141962"/>
<keyword evidence="2" id="KW-1185">Reference proteome</keyword>
<evidence type="ECO:0000313" key="1">
    <source>
        <dbReference type="EMBL" id="PYH83084.1"/>
    </source>
</evidence>
<organism evidence="1 2">
    <name type="scientific">Aspergillus uvarum CBS 121591</name>
    <dbReference type="NCBI Taxonomy" id="1448315"/>
    <lineage>
        <taxon>Eukaryota</taxon>
        <taxon>Fungi</taxon>
        <taxon>Dikarya</taxon>
        <taxon>Ascomycota</taxon>
        <taxon>Pezizomycotina</taxon>
        <taxon>Eurotiomycetes</taxon>
        <taxon>Eurotiomycetidae</taxon>
        <taxon>Eurotiales</taxon>
        <taxon>Aspergillaceae</taxon>
        <taxon>Aspergillus</taxon>
        <taxon>Aspergillus subgen. Circumdati</taxon>
    </lineage>
</organism>
<dbReference type="GO" id="GO:0008237">
    <property type="term" value="F:metallopeptidase activity"/>
    <property type="evidence" value="ECO:0007669"/>
    <property type="project" value="InterPro"/>
</dbReference>
<dbReference type="AlphaFoldDB" id="A0A319CD52"/>
<dbReference type="Proteomes" id="UP000248340">
    <property type="component" value="Unassembled WGS sequence"/>
</dbReference>
<gene>
    <name evidence="1" type="ORF">BO82DRAFT_400817</name>
</gene>
<dbReference type="EMBL" id="KZ821691">
    <property type="protein sequence ID" value="PYH83084.1"/>
    <property type="molecule type" value="Genomic_DNA"/>
</dbReference>
<dbReference type="OrthoDB" id="3482317at2759"/>
<dbReference type="InterPro" id="IPR024079">
    <property type="entry name" value="MetalloPept_cat_dom_sf"/>
</dbReference>
<evidence type="ECO:0000313" key="2">
    <source>
        <dbReference type="Proteomes" id="UP000248340"/>
    </source>
</evidence>
<dbReference type="VEuPathDB" id="FungiDB:BO82DRAFT_400817"/>
<name>A0A319CD52_9EURO</name>
<reference evidence="1 2" key="1">
    <citation type="submission" date="2016-12" db="EMBL/GenBank/DDBJ databases">
        <title>The genomes of Aspergillus section Nigri reveals drivers in fungal speciation.</title>
        <authorList>
            <consortium name="DOE Joint Genome Institute"/>
            <person name="Vesth T.C."/>
            <person name="Nybo J."/>
            <person name="Theobald S."/>
            <person name="Brandl J."/>
            <person name="Frisvad J.C."/>
            <person name="Nielsen K.F."/>
            <person name="Lyhne E.K."/>
            <person name="Kogle M.E."/>
            <person name="Kuo A."/>
            <person name="Riley R."/>
            <person name="Clum A."/>
            <person name="Nolan M."/>
            <person name="Lipzen A."/>
            <person name="Salamov A."/>
            <person name="Henrissat B."/>
            <person name="Wiebenga A."/>
            <person name="De Vries R.P."/>
            <person name="Grigoriev I.V."/>
            <person name="Mortensen U.H."/>
            <person name="Andersen M.R."/>
            <person name="Baker S.E."/>
        </authorList>
    </citation>
    <scope>NUCLEOTIDE SEQUENCE [LARGE SCALE GENOMIC DNA]</scope>
    <source>
        <strain evidence="1 2">CBS 121591</strain>
    </source>
</reference>
<sequence>MQSVPGVAAVTAQPNRGQSEKWKVYLCDRFWGTGHLKDKRPKNSPQDLETLRSFEHIIVHELLHCDVVTGSNPRIIDEKAVLASWPTKVVRILPVVIAMLFILLEKATDSEQDVYGASRGSEYAWLYAAKKKANSVVKENANDYAWFYTNNWVNDEWKWHDDDGGEDG</sequence>